<evidence type="ECO:0000313" key="4">
    <source>
        <dbReference type="Proteomes" id="UP000326354"/>
    </source>
</evidence>
<proteinExistence type="predicted"/>
<organism evidence="3 4">
    <name type="scientific">Uabimicrobium amorphum</name>
    <dbReference type="NCBI Taxonomy" id="2596890"/>
    <lineage>
        <taxon>Bacteria</taxon>
        <taxon>Pseudomonadati</taxon>
        <taxon>Planctomycetota</taxon>
        <taxon>Candidatus Uabimicrobiia</taxon>
        <taxon>Candidatus Uabimicrobiales</taxon>
        <taxon>Candidatus Uabimicrobiaceae</taxon>
        <taxon>Candidatus Uabimicrobium</taxon>
    </lineage>
</organism>
<dbReference type="AlphaFoldDB" id="A0A5S9F1C7"/>
<accession>A0A5S9F1C7</accession>
<dbReference type="OrthoDB" id="249490at2"/>
<name>A0A5S9F1C7_UABAM</name>
<reference evidence="3 4" key="1">
    <citation type="submission" date="2019-08" db="EMBL/GenBank/DDBJ databases">
        <title>Complete genome sequence of Candidatus Uab amorphum.</title>
        <authorList>
            <person name="Shiratori T."/>
            <person name="Suzuki S."/>
            <person name="Kakizawa Y."/>
            <person name="Ishida K."/>
        </authorList>
    </citation>
    <scope>NUCLEOTIDE SEQUENCE [LARGE SCALE GENOMIC DNA]</scope>
    <source>
        <strain evidence="3 4">SRT547</strain>
    </source>
</reference>
<sequence length="409" mass="44204">MNKAKYLLLGLLLFSLVFAPAQEDSLLGGDGGDDAGLFGGGGDDDGGLFSSGGDSDSGEGGDGGLFEGDDSDDSALDGDTELDAAGGDSGDDVGGDSGSAAVDDSAEAEDFEEEMTFTYRDVPVTPERRIIDFFIPSTIASFEANIMPGIDVEEIDGAEFDIVEYHIEFGHMIEMSPNLYLSVGVKTSIYDFIVDINGLENSDVFYAFDLPLALHFVASDQLMISFEVTPGLHSDLQGAFDARDFQIRGGMNVSYAVSNTLALILGVHVIPDQTSYRVFPVGGVIWRPDPQLEVRVLAPFDARATFHLNKFNLSFIAFYESIFFEHFRVDDSTAFSNIDADDDFNYYSMRAGLGVRYQFTKGFFLELLGGGTLDGELDFNKDDANDVSLEGGSFFAKIGFTVNSSIFDN</sequence>
<evidence type="ECO:0008006" key="5">
    <source>
        <dbReference type="Google" id="ProtNLM"/>
    </source>
</evidence>
<keyword evidence="2" id="KW-0732">Signal</keyword>
<dbReference type="Proteomes" id="UP000326354">
    <property type="component" value="Chromosome"/>
</dbReference>
<evidence type="ECO:0000256" key="2">
    <source>
        <dbReference type="SAM" id="SignalP"/>
    </source>
</evidence>
<feature type="compositionally biased region" description="Acidic residues" evidence="1">
    <location>
        <begin position="104"/>
        <end position="113"/>
    </location>
</feature>
<dbReference type="RefSeq" id="WP_151966513.1">
    <property type="nucleotide sequence ID" value="NZ_AP019860.1"/>
</dbReference>
<feature type="signal peptide" evidence="2">
    <location>
        <begin position="1"/>
        <end position="21"/>
    </location>
</feature>
<dbReference type="EMBL" id="AP019860">
    <property type="protein sequence ID" value="BBM82262.1"/>
    <property type="molecule type" value="Genomic_DNA"/>
</dbReference>
<protein>
    <recommendedName>
        <fullName evidence="5">Outer membrane protein beta-barrel domain-containing protein</fullName>
    </recommendedName>
</protein>
<feature type="compositionally biased region" description="Acidic residues" evidence="1">
    <location>
        <begin position="67"/>
        <end position="82"/>
    </location>
</feature>
<evidence type="ECO:0000313" key="3">
    <source>
        <dbReference type="EMBL" id="BBM82262.1"/>
    </source>
</evidence>
<keyword evidence="4" id="KW-1185">Reference proteome</keyword>
<dbReference type="KEGG" id="uam:UABAM_00605"/>
<feature type="region of interest" description="Disordered" evidence="1">
    <location>
        <begin position="37"/>
        <end position="113"/>
    </location>
</feature>
<evidence type="ECO:0000256" key="1">
    <source>
        <dbReference type="SAM" id="MobiDB-lite"/>
    </source>
</evidence>
<gene>
    <name evidence="3" type="ORF">UABAM_00605</name>
</gene>
<feature type="chain" id="PRO_5025017145" description="Outer membrane protein beta-barrel domain-containing protein" evidence="2">
    <location>
        <begin position="22"/>
        <end position="409"/>
    </location>
</feature>